<dbReference type="Proteomes" id="UP000466442">
    <property type="component" value="Unassembled WGS sequence"/>
</dbReference>
<evidence type="ECO:0000313" key="2">
    <source>
        <dbReference type="Proteomes" id="UP000466442"/>
    </source>
</evidence>
<comment type="caution">
    <text evidence="1">The sequence shown here is derived from an EMBL/GenBank/DDBJ whole genome shotgun (WGS) entry which is preliminary data.</text>
</comment>
<proteinExistence type="predicted"/>
<dbReference type="PANTHER" id="PTHR47027:SF25">
    <property type="entry name" value="REVERSE TRANSCRIPTASE DOMAIN-CONTAINING PROTEIN"/>
    <property type="match status" value="1"/>
</dbReference>
<keyword evidence="2" id="KW-1185">Reference proteome</keyword>
<dbReference type="EMBL" id="WIXP02000002">
    <property type="protein sequence ID" value="KAF6214379.1"/>
    <property type="molecule type" value="Genomic_DNA"/>
</dbReference>
<dbReference type="PANTHER" id="PTHR47027">
    <property type="entry name" value="REVERSE TRANSCRIPTASE DOMAIN-CONTAINING PROTEIN"/>
    <property type="match status" value="1"/>
</dbReference>
<gene>
    <name evidence="1" type="ORF">GE061_009119</name>
</gene>
<protein>
    <submittedName>
        <fullName evidence="1">Uncharacterized protein</fullName>
    </submittedName>
</protein>
<sequence length="207" mass="24354">MHLLEVFTLKVMYEVRPESNNRHVVVESWDHSVEVKSPIEKARATFIRMKPFLCHRDLGLDMKMRIVRCYVYPVLLYGAESWTLSEDAERRIQAFEMWVYRRLLRISWVDRVTNAQVLHGMGCSQPELLYIVKKRKLEYLGHVLRNEEKYRLLQNVLQGKVKGGPGRLRISWLANLRKWFGVSSVKLFRRAVHKSGLAEMIANIQTG</sequence>
<name>A0A8S9Y0R8_APOLU</name>
<evidence type="ECO:0000313" key="1">
    <source>
        <dbReference type="EMBL" id="KAF6214379.1"/>
    </source>
</evidence>
<organism evidence="1 2">
    <name type="scientific">Apolygus lucorum</name>
    <name type="common">Small green plant bug</name>
    <name type="synonym">Lygocoris lucorum</name>
    <dbReference type="NCBI Taxonomy" id="248454"/>
    <lineage>
        <taxon>Eukaryota</taxon>
        <taxon>Metazoa</taxon>
        <taxon>Ecdysozoa</taxon>
        <taxon>Arthropoda</taxon>
        <taxon>Hexapoda</taxon>
        <taxon>Insecta</taxon>
        <taxon>Pterygota</taxon>
        <taxon>Neoptera</taxon>
        <taxon>Paraneoptera</taxon>
        <taxon>Hemiptera</taxon>
        <taxon>Heteroptera</taxon>
        <taxon>Panheteroptera</taxon>
        <taxon>Cimicomorpha</taxon>
        <taxon>Miridae</taxon>
        <taxon>Mirini</taxon>
        <taxon>Apolygus</taxon>
    </lineage>
</organism>
<reference evidence="1" key="1">
    <citation type="journal article" date="2021" name="Mol. Ecol. Resour.">
        <title>Apolygus lucorum genome provides insights into omnivorousness and mesophyll feeding.</title>
        <authorList>
            <person name="Liu Y."/>
            <person name="Liu H."/>
            <person name="Wang H."/>
            <person name="Huang T."/>
            <person name="Liu B."/>
            <person name="Yang B."/>
            <person name="Yin L."/>
            <person name="Li B."/>
            <person name="Zhang Y."/>
            <person name="Zhang S."/>
            <person name="Jiang F."/>
            <person name="Zhang X."/>
            <person name="Ren Y."/>
            <person name="Wang B."/>
            <person name="Wang S."/>
            <person name="Lu Y."/>
            <person name="Wu K."/>
            <person name="Fan W."/>
            <person name="Wang G."/>
        </authorList>
    </citation>
    <scope>NUCLEOTIDE SEQUENCE</scope>
    <source>
        <strain evidence="1">12Hb</strain>
    </source>
</reference>
<accession>A0A8S9Y0R8</accession>
<dbReference type="OrthoDB" id="8196546at2759"/>
<dbReference type="AlphaFoldDB" id="A0A8S9Y0R8"/>